<accession>A0A4S4L648</accession>
<evidence type="ECO:0000313" key="2">
    <source>
        <dbReference type="EMBL" id="THH05060.1"/>
    </source>
</evidence>
<keyword evidence="1" id="KW-1133">Transmembrane helix</keyword>
<evidence type="ECO:0000313" key="3">
    <source>
        <dbReference type="Proteomes" id="UP000310158"/>
    </source>
</evidence>
<feature type="transmembrane region" description="Helical" evidence="1">
    <location>
        <begin position="139"/>
        <end position="158"/>
    </location>
</feature>
<comment type="caution">
    <text evidence="2">The sequence shown here is derived from an EMBL/GenBank/DDBJ whole genome shotgun (WGS) entry which is preliminary data.</text>
</comment>
<dbReference type="AlphaFoldDB" id="A0A4S4L648"/>
<name>A0A4S4L648_9AGAM</name>
<reference evidence="2 3" key="1">
    <citation type="submission" date="2019-02" db="EMBL/GenBank/DDBJ databases">
        <title>Genome sequencing of the rare red list fungi Bondarzewia mesenterica.</title>
        <authorList>
            <person name="Buettner E."/>
            <person name="Kellner H."/>
        </authorList>
    </citation>
    <scope>NUCLEOTIDE SEQUENCE [LARGE SCALE GENOMIC DNA]</scope>
    <source>
        <strain evidence="2 3">DSM 108281</strain>
    </source>
</reference>
<dbReference type="Proteomes" id="UP000310158">
    <property type="component" value="Unassembled WGS sequence"/>
</dbReference>
<sequence length="168" mass="17871">MRISNTAGCGVAGPAALIGPYDSSGFPVGCKSACEAGLAADPSTYAHYSNRTTLPTAAPAYITLRRHARPPASSITLTSREIAPTLTHLLTTSPAALPSGLVLRQAMRTTLLRSALKDGGFFINVRRFRDIWRLNSSEFSMIFTIVVVECVMLCHVAAGDPGSLRYAT</sequence>
<protein>
    <submittedName>
        <fullName evidence="2">Uncharacterized protein</fullName>
    </submittedName>
</protein>
<organism evidence="2 3">
    <name type="scientific">Bondarzewia mesenterica</name>
    <dbReference type="NCBI Taxonomy" id="1095465"/>
    <lineage>
        <taxon>Eukaryota</taxon>
        <taxon>Fungi</taxon>
        <taxon>Dikarya</taxon>
        <taxon>Basidiomycota</taxon>
        <taxon>Agaricomycotina</taxon>
        <taxon>Agaricomycetes</taxon>
        <taxon>Russulales</taxon>
        <taxon>Bondarzewiaceae</taxon>
        <taxon>Bondarzewia</taxon>
    </lineage>
</organism>
<dbReference type="EMBL" id="SGPL01001060">
    <property type="protein sequence ID" value="THH05060.1"/>
    <property type="molecule type" value="Genomic_DNA"/>
</dbReference>
<keyword evidence="1" id="KW-0472">Membrane</keyword>
<evidence type="ECO:0000256" key="1">
    <source>
        <dbReference type="SAM" id="Phobius"/>
    </source>
</evidence>
<dbReference type="OrthoDB" id="430315at2759"/>
<gene>
    <name evidence="2" type="ORF">EW146_g10005</name>
</gene>
<keyword evidence="3" id="KW-1185">Reference proteome</keyword>
<proteinExistence type="predicted"/>
<keyword evidence="1" id="KW-0812">Transmembrane</keyword>